<feature type="region of interest" description="Disordered" evidence="1">
    <location>
        <begin position="1"/>
        <end position="92"/>
    </location>
</feature>
<feature type="compositionally biased region" description="Gly residues" evidence="1">
    <location>
        <begin position="1"/>
        <end position="12"/>
    </location>
</feature>
<feature type="compositionally biased region" description="Basic and acidic residues" evidence="1">
    <location>
        <begin position="34"/>
        <end position="46"/>
    </location>
</feature>
<protein>
    <submittedName>
        <fullName evidence="2">Uncharacterized protein</fullName>
    </submittedName>
</protein>
<dbReference type="Proteomes" id="UP001552299">
    <property type="component" value="Unassembled WGS sequence"/>
</dbReference>
<organism evidence="2 3">
    <name type="scientific">Dendrobium thyrsiflorum</name>
    <name type="common">Pinecone-like raceme dendrobium</name>
    <name type="synonym">Orchid</name>
    <dbReference type="NCBI Taxonomy" id="117978"/>
    <lineage>
        <taxon>Eukaryota</taxon>
        <taxon>Viridiplantae</taxon>
        <taxon>Streptophyta</taxon>
        <taxon>Embryophyta</taxon>
        <taxon>Tracheophyta</taxon>
        <taxon>Spermatophyta</taxon>
        <taxon>Magnoliopsida</taxon>
        <taxon>Liliopsida</taxon>
        <taxon>Asparagales</taxon>
        <taxon>Orchidaceae</taxon>
        <taxon>Epidendroideae</taxon>
        <taxon>Malaxideae</taxon>
        <taxon>Dendrobiinae</taxon>
        <taxon>Dendrobium</taxon>
    </lineage>
</organism>
<reference evidence="2 3" key="1">
    <citation type="journal article" date="2024" name="Plant Biotechnol. J.">
        <title>Dendrobium thyrsiflorum genome and its molecular insights into genes involved in important horticultural traits.</title>
        <authorList>
            <person name="Chen B."/>
            <person name="Wang J.Y."/>
            <person name="Zheng P.J."/>
            <person name="Li K.L."/>
            <person name="Liang Y.M."/>
            <person name="Chen X.F."/>
            <person name="Zhang C."/>
            <person name="Zhao X."/>
            <person name="He X."/>
            <person name="Zhang G.Q."/>
            <person name="Liu Z.J."/>
            <person name="Xu Q."/>
        </authorList>
    </citation>
    <scope>NUCLEOTIDE SEQUENCE [LARGE SCALE GENOMIC DNA]</scope>
    <source>
        <strain evidence="2">GZMU011</strain>
    </source>
</reference>
<dbReference type="EMBL" id="JANQDX010000017">
    <property type="protein sequence ID" value="KAL0907653.1"/>
    <property type="molecule type" value="Genomic_DNA"/>
</dbReference>
<name>A0ABD0U5M4_DENTH</name>
<sequence length="342" mass="38311">MSEVGQPGGGGRRAPVVASAQDVVTSDSTGKGKPAKEMESVGREEVCVGFAGGWRSRTPSQPRAPVSFPPRTWKLRSDREGKSSKVRSRTAVNGPKRCDRIWQELPAARSDRVEHARSAHRLRRDTVAGYRAGQLAEKRTLAKEIVRSRRAVNRLHENKAQLNSVSMHLGEIVATWELACCEVTLPSAHFFGHFVAVRLGSFDDIPWPSDRKLRHFDRNQRRELDRCEAKRELVAVKVLSPYRALLRLCSHDDLPSCWIGSYNALIGSNNVSSLTVKVTFSLPSTFSAKSRNSAEPRDLVNSGFNMKRGNFSSPTALICCEIWLLHFRLFDWIKHKSCLNHA</sequence>
<comment type="caution">
    <text evidence="2">The sequence shown here is derived from an EMBL/GenBank/DDBJ whole genome shotgun (WGS) entry which is preliminary data.</text>
</comment>
<proteinExistence type="predicted"/>
<evidence type="ECO:0000313" key="2">
    <source>
        <dbReference type="EMBL" id="KAL0907653.1"/>
    </source>
</evidence>
<evidence type="ECO:0000313" key="3">
    <source>
        <dbReference type="Proteomes" id="UP001552299"/>
    </source>
</evidence>
<accession>A0ABD0U5M4</accession>
<dbReference type="Gene3D" id="6.10.140.1230">
    <property type="match status" value="1"/>
</dbReference>
<keyword evidence="3" id="KW-1185">Reference proteome</keyword>
<gene>
    <name evidence="2" type="ORF">M5K25_022073</name>
</gene>
<evidence type="ECO:0000256" key="1">
    <source>
        <dbReference type="SAM" id="MobiDB-lite"/>
    </source>
</evidence>
<dbReference type="AlphaFoldDB" id="A0ABD0U5M4"/>